<evidence type="ECO:0000256" key="1">
    <source>
        <dbReference type="SAM" id="Coils"/>
    </source>
</evidence>
<proteinExistence type="predicted"/>
<dbReference type="Proteomes" id="UP000250235">
    <property type="component" value="Unassembled WGS sequence"/>
</dbReference>
<keyword evidence="1" id="KW-0175">Coiled coil</keyword>
<name>A0A2Z7C1K4_9LAMI</name>
<feature type="compositionally biased region" description="Low complexity" evidence="2">
    <location>
        <begin position="256"/>
        <end position="269"/>
    </location>
</feature>
<organism evidence="3 4">
    <name type="scientific">Dorcoceras hygrometricum</name>
    <dbReference type="NCBI Taxonomy" id="472368"/>
    <lineage>
        <taxon>Eukaryota</taxon>
        <taxon>Viridiplantae</taxon>
        <taxon>Streptophyta</taxon>
        <taxon>Embryophyta</taxon>
        <taxon>Tracheophyta</taxon>
        <taxon>Spermatophyta</taxon>
        <taxon>Magnoliopsida</taxon>
        <taxon>eudicotyledons</taxon>
        <taxon>Gunneridae</taxon>
        <taxon>Pentapetalae</taxon>
        <taxon>asterids</taxon>
        <taxon>lamiids</taxon>
        <taxon>Lamiales</taxon>
        <taxon>Gesneriaceae</taxon>
        <taxon>Didymocarpoideae</taxon>
        <taxon>Trichosporeae</taxon>
        <taxon>Loxocarpinae</taxon>
        <taxon>Dorcoceras</taxon>
    </lineage>
</organism>
<reference evidence="3 4" key="1">
    <citation type="journal article" date="2015" name="Proc. Natl. Acad. Sci. U.S.A.">
        <title>The resurrection genome of Boea hygrometrica: A blueprint for survival of dehydration.</title>
        <authorList>
            <person name="Xiao L."/>
            <person name="Yang G."/>
            <person name="Zhang L."/>
            <person name="Yang X."/>
            <person name="Zhao S."/>
            <person name="Ji Z."/>
            <person name="Zhou Q."/>
            <person name="Hu M."/>
            <person name="Wang Y."/>
            <person name="Chen M."/>
            <person name="Xu Y."/>
            <person name="Jin H."/>
            <person name="Xiao X."/>
            <person name="Hu G."/>
            <person name="Bao F."/>
            <person name="Hu Y."/>
            <person name="Wan P."/>
            <person name="Li L."/>
            <person name="Deng X."/>
            <person name="Kuang T."/>
            <person name="Xiang C."/>
            <person name="Zhu J.K."/>
            <person name="Oliver M.J."/>
            <person name="He Y."/>
        </authorList>
    </citation>
    <scope>NUCLEOTIDE SEQUENCE [LARGE SCALE GENOMIC DNA]</scope>
    <source>
        <strain evidence="4">cv. XS01</strain>
    </source>
</reference>
<dbReference type="AlphaFoldDB" id="A0A2Z7C1K4"/>
<dbReference type="GO" id="GO:0004601">
    <property type="term" value="F:peroxidase activity"/>
    <property type="evidence" value="ECO:0007669"/>
    <property type="project" value="UniProtKB-KW"/>
</dbReference>
<sequence length="278" mass="30781">MVHEYKKLSQTFEEVNAENMDLKNSSVEPSTVQLGETDSSQIELTKLKSENDSLRLRSYELESENKRLNLLKLDLFKPKSGGFSCEHPMHEETSADQIDFLVDTAVDGEAPVTRISLPAVDTSDVAKSLSQLRASITRLSINQLNNSSKIGDLQNHLLFKIENLEKAFKEALSNQEQVFRNLMQSTRQEAKFQQNALSLELLEFKKGKTESGIAHVSSQLSEIITYINRGGNDKKGEVSSSHDRGQPPPEDGGGSSSRSEPSRIRGSSGSKKRIGDIG</sequence>
<evidence type="ECO:0000313" key="4">
    <source>
        <dbReference type="Proteomes" id="UP000250235"/>
    </source>
</evidence>
<feature type="compositionally biased region" description="Basic and acidic residues" evidence="2">
    <location>
        <begin position="231"/>
        <end position="245"/>
    </location>
</feature>
<keyword evidence="3" id="KW-0575">Peroxidase</keyword>
<accession>A0A2Z7C1K4</accession>
<keyword evidence="4" id="KW-1185">Reference proteome</keyword>
<evidence type="ECO:0000256" key="2">
    <source>
        <dbReference type="SAM" id="MobiDB-lite"/>
    </source>
</evidence>
<protein>
    <submittedName>
        <fullName evidence="3">Peroxidase 27</fullName>
    </submittedName>
</protein>
<feature type="region of interest" description="Disordered" evidence="2">
    <location>
        <begin position="231"/>
        <end position="278"/>
    </location>
</feature>
<evidence type="ECO:0000313" key="3">
    <source>
        <dbReference type="EMBL" id="KZV38165.1"/>
    </source>
</evidence>
<feature type="coiled-coil region" evidence="1">
    <location>
        <begin position="5"/>
        <end position="64"/>
    </location>
</feature>
<dbReference type="EMBL" id="KV002062">
    <property type="protein sequence ID" value="KZV38165.1"/>
    <property type="molecule type" value="Genomic_DNA"/>
</dbReference>
<gene>
    <name evidence="3" type="ORF">F511_42080</name>
</gene>
<keyword evidence="3" id="KW-0560">Oxidoreductase</keyword>